<dbReference type="Ensembl" id="ENSSVLT00005011811.1">
    <property type="protein sequence ID" value="ENSSVLP00005010674.1"/>
    <property type="gene ID" value="ENSSVLG00005008508.1"/>
</dbReference>
<evidence type="ECO:0000313" key="1">
    <source>
        <dbReference type="Ensembl" id="ENSSVLP00005010674.1"/>
    </source>
</evidence>
<evidence type="ECO:0000313" key="2">
    <source>
        <dbReference type="Proteomes" id="UP000694564"/>
    </source>
</evidence>
<dbReference type="AlphaFoldDB" id="A0A8D2B410"/>
<dbReference type="Proteomes" id="UP000694564">
    <property type="component" value="Chromosome 3"/>
</dbReference>
<sequence length="78" mass="8988">CPPNRSTVTNYRISFLRLNRCFHVLAILNNASMNLRVQISQKTNFISFGYTFRSGIGESYSSSIFNFLKNLHIIFHNG</sequence>
<reference evidence="1" key="2">
    <citation type="submission" date="2025-09" db="UniProtKB">
        <authorList>
            <consortium name="Ensembl"/>
        </authorList>
    </citation>
    <scope>IDENTIFICATION</scope>
</reference>
<name>A0A8D2B410_SCIVU</name>
<keyword evidence="2" id="KW-1185">Reference proteome</keyword>
<dbReference type="GeneTree" id="ENSGT01150000289815"/>
<protein>
    <submittedName>
        <fullName evidence="1">Uncharacterized protein</fullName>
    </submittedName>
</protein>
<organism evidence="1 2">
    <name type="scientific">Sciurus vulgaris</name>
    <name type="common">Eurasian red squirrel</name>
    <dbReference type="NCBI Taxonomy" id="55149"/>
    <lineage>
        <taxon>Eukaryota</taxon>
        <taxon>Metazoa</taxon>
        <taxon>Chordata</taxon>
        <taxon>Craniata</taxon>
        <taxon>Vertebrata</taxon>
        <taxon>Euteleostomi</taxon>
        <taxon>Mammalia</taxon>
        <taxon>Eutheria</taxon>
        <taxon>Euarchontoglires</taxon>
        <taxon>Glires</taxon>
        <taxon>Rodentia</taxon>
        <taxon>Sciuromorpha</taxon>
        <taxon>Sciuridae</taxon>
        <taxon>Sciurinae</taxon>
        <taxon>Sciurini</taxon>
        <taxon>Sciurus</taxon>
    </lineage>
</organism>
<reference evidence="1" key="1">
    <citation type="submission" date="2025-08" db="UniProtKB">
        <authorList>
            <consortium name="Ensembl"/>
        </authorList>
    </citation>
    <scope>IDENTIFICATION</scope>
</reference>
<proteinExistence type="predicted"/>
<accession>A0A8D2B410</accession>